<gene>
    <name evidence="1" type="ORF">GTGU_04144</name>
</gene>
<dbReference type="Proteomes" id="UP000028630">
    <property type="component" value="Unassembled WGS sequence"/>
</dbReference>
<dbReference type="EMBL" id="JMTB01000117">
    <property type="protein sequence ID" value="KFB99144.1"/>
    <property type="molecule type" value="Genomic_DNA"/>
</dbReference>
<evidence type="ECO:0000313" key="2">
    <source>
        <dbReference type="Proteomes" id="UP000028630"/>
    </source>
</evidence>
<reference evidence="2" key="1">
    <citation type="submission" date="2014-05" db="EMBL/GenBank/DDBJ databases">
        <title>ATOL: Assembling a taxonomically balanced genome-scale reconstruction of the evolutionary history of the Enterobacteriaceae.</title>
        <authorList>
            <person name="Plunkett G. III"/>
            <person name="Neeno-Eckwall E.C."/>
            <person name="Glasner J.D."/>
            <person name="Perna N.T."/>
        </authorList>
    </citation>
    <scope>NUCLEOTIDE SEQUENCE [LARGE SCALE GENOMIC DNA]</scope>
    <source>
        <strain evidence="2">ATCC 49490</strain>
    </source>
</reference>
<protein>
    <submittedName>
        <fullName evidence="1">Uncharacterized protein</fullName>
    </submittedName>
</protein>
<keyword evidence="2" id="KW-1185">Reference proteome</keyword>
<comment type="caution">
    <text evidence="1">The sequence shown here is derived from an EMBL/GenBank/DDBJ whole genome shotgun (WGS) entry which is preliminary data.</text>
</comment>
<accession>A0A084ZNV0</accession>
<dbReference type="AlphaFoldDB" id="A0A084ZNV0"/>
<evidence type="ECO:0000313" key="1">
    <source>
        <dbReference type="EMBL" id="KFB99144.1"/>
    </source>
</evidence>
<sequence length="71" mass="7985">MDKNISSGQMLLRRVRAGFVSQGITLHEWCVVNEVLYPNARQSLLGTWAGPKGIELKKRILHDSGVNHDEN</sequence>
<organism evidence="1 2">
    <name type="scientific">Trabulsiella guamensis ATCC 49490</name>
    <dbReference type="NCBI Taxonomy" id="1005994"/>
    <lineage>
        <taxon>Bacteria</taxon>
        <taxon>Pseudomonadati</taxon>
        <taxon>Pseudomonadota</taxon>
        <taxon>Gammaproteobacteria</taxon>
        <taxon>Enterobacterales</taxon>
        <taxon>Enterobacteriaceae</taxon>
        <taxon>Trabulsiella</taxon>
    </lineage>
</organism>
<dbReference type="eggNOG" id="ENOG5033GXX">
    <property type="taxonomic scope" value="Bacteria"/>
</dbReference>
<proteinExistence type="predicted"/>
<name>A0A084ZNV0_9ENTR</name>